<evidence type="ECO:0000256" key="3">
    <source>
        <dbReference type="ARBA" id="ARBA00022679"/>
    </source>
</evidence>
<keyword evidence="7 9" id="KW-0594">Phospholipid biosynthesis</keyword>
<dbReference type="AlphaFoldDB" id="A0A1I2EQT9"/>
<dbReference type="PANTHER" id="PTHR21248:SF23">
    <property type="entry name" value="CARDIOLIPIN SYNTHASE B"/>
    <property type="match status" value="1"/>
</dbReference>
<evidence type="ECO:0000256" key="2">
    <source>
        <dbReference type="ARBA" id="ARBA00022516"/>
    </source>
</evidence>
<proteinExistence type="inferred from homology"/>
<accession>A0A1I2EQT9</accession>
<evidence type="ECO:0000256" key="9">
    <source>
        <dbReference type="HAMAP-Rule" id="MF_01917"/>
    </source>
</evidence>
<feature type="active site" evidence="9">
    <location>
        <position position="309"/>
    </location>
</feature>
<keyword evidence="4" id="KW-0677">Repeat</keyword>
<keyword evidence="8 9" id="KW-1208">Phospholipid metabolism</keyword>
<feature type="domain" description="PLD phosphodiesterase" evidence="10">
    <location>
        <begin position="122"/>
        <end position="149"/>
    </location>
</feature>
<feature type="domain" description="PLD phosphodiesterase" evidence="10">
    <location>
        <begin position="302"/>
        <end position="329"/>
    </location>
</feature>
<dbReference type="GO" id="GO:0008808">
    <property type="term" value="F:cardiolipin synthase activity"/>
    <property type="evidence" value="ECO:0007669"/>
    <property type="project" value="InterPro"/>
</dbReference>
<feature type="active site" evidence="9">
    <location>
        <position position="307"/>
    </location>
</feature>
<evidence type="ECO:0000313" key="12">
    <source>
        <dbReference type="Proteomes" id="UP000199119"/>
    </source>
</evidence>
<comment type="function">
    <text evidence="9">Catalyzes the phosphatidyl group transfer from one phosphatidylglycerol molecule to another to form cardiolipin (CL) (diphosphatidylglycerol) and glycerol.</text>
</comment>
<dbReference type="InterPro" id="IPR030872">
    <property type="entry name" value="Cardiolipin_synth_ClsB"/>
</dbReference>
<dbReference type="CDD" id="cd09159">
    <property type="entry name" value="PLDc_ybhO_like_2"/>
    <property type="match status" value="1"/>
</dbReference>
<dbReference type="GO" id="GO:0005886">
    <property type="term" value="C:plasma membrane"/>
    <property type="evidence" value="ECO:0007669"/>
    <property type="project" value="UniProtKB-SubCell"/>
</dbReference>
<dbReference type="HAMAP" id="MF_01917">
    <property type="entry name" value="Cardiolipin_synth_ClsB"/>
    <property type="match status" value="1"/>
</dbReference>
<evidence type="ECO:0000256" key="8">
    <source>
        <dbReference type="ARBA" id="ARBA00023264"/>
    </source>
</evidence>
<keyword evidence="1 9" id="KW-1003">Cell membrane</keyword>
<dbReference type="PANTHER" id="PTHR21248">
    <property type="entry name" value="CARDIOLIPIN SYNTHASE"/>
    <property type="match status" value="1"/>
</dbReference>
<dbReference type="PROSITE" id="PS50035">
    <property type="entry name" value="PLD"/>
    <property type="match status" value="2"/>
</dbReference>
<dbReference type="EC" id="2.7.8.-" evidence="9"/>
<evidence type="ECO:0000256" key="7">
    <source>
        <dbReference type="ARBA" id="ARBA00023209"/>
    </source>
</evidence>
<comment type="similarity">
    <text evidence="9">Belongs to the phospholipase D family. Cardiolipin synthase subfamily. ClsB sub-subfamily.</text>
</comment>
<reference evidence="12" key="1">
    <citation type="submission" date="2016-10" db="EMBL/GenBank/DDBJ databases">
        <authorList>
            <person name="Varghese N."/>
            <person name="Submissions S."/>
        </authorList>
    </citation>
    <scope>NUCLEOTIDE SEQUENCE [LARGE SCALE GENOMIC DNA]</scope>
    <source>
        <strain evidence="12">DSM 27981</strain>
    </source>
</reference>
<feature type="active site" evidence="9">
    <location>
        <position position="129"/>
    </location>
</feature>
<dbReference type="OrthoDB" id="9762009at2"/>
<dbReference type="Pfam" id="PF13091">
    <property type="entry name" value="PLDc_2"/>
    <property type="match status" value="2"/>
</dbReference>
<keyword evidence="3 9" id="KW-0808">Transferase</keyword>
<feature type="active site" evidence="9">
    <location>
        <position position="127"/>
    </location>
</feature>
<dbReference type="NCBIfam" id="NF008427">
    <property type="entry name" value="PRK11263.1"/>
    <property type="match status" value="1"/>
</dbReference>
<protein>
    <recommendedName>
        <fullName evidence="9">Cardiolipin synthase B</fullName>
        <shortName evidence="9">CL synthase</shortName>
        <ecNumber evidence="9">2.7.8.-</ecNumber>
    </recommendedName>
</protein>
<dbReference type="Gene3D" id="3.30.870.10">
    <property type="entry name" value="Endonuclease Chain A"/>
    <property type="match status" value="2"/>
</dbReference>
<dbReference type="InterPro" id="IPR001736">
    <property type="entry name" value="PLipase_D/transphosphatidylase"/>
</dbReference>
<organism evidence="11 12">
    <name type="scientific">Paracidovorax wautersii</name>
    <dbReference type="NCBI Taxonomy" id="1177982"/>
    <lineage>
        <taxon>Bacteria</taxon>
        <taxon>Pseudomonadati</taxon>
        <taxon>Pseudomonadota</taxon>
        <taxon>Betaproteobacteria</taxon>
        <taxon>Burkholderiales</taxon>
        <taxon>Comamonadaceae</taxon>
        <taxon>Paracidovorax</taxon>
    </lineage>
</organism>
<sequence length="427" mass="48534">MSLGRTATTTARRQASSRWVEGNDFELLENGEEFFPRVFESIRAAQREVWLETFILFEDKIGLQLHAALLEAARRGARVHVLVDGFGSPDLSRCFIGELVEAGVQFRIFDPGRQLFGQRLNVLRRMHRKIVVVDGEHAFIGGINYSADHVADFGPEAKQDYSVQVRGPLVAQMHAFVQEAVLPLKQRRRRWELRPRQRSAASQPPAGPAQALFVTRDNHLHTNDIERHYRIALRSARERVVIANAYFFPGYRFIRELRRAARRGVDVRLILQGQPDMPIVKTAAGLLYDHLLRAGVRIYEYCDRPLHGKVALVDGEWSTVGSSNLDPLSLSLNLEANVIIRDAAFNAQLHQRLSQLMEHSCKQVQPEPKGRWEGLRLLRSYCVFHLMRWFPTWAGWLPRHEPEISLVGDRDLAPDAAAPQRTAPGAG</sequence>
<feature type="active site" evidence="9">
    <location>
        <position position="134"/>
    </location>
</feature>
<dbReference type="EMBL" id="FONX01000008">
    <property type="protein sequence ID" value="SFE95175.1"/>
    <property type="molecule type" value="Genomic_DNA"/>
</dbReference>
<evidence type="ECO:0000256" key="1">
    <source>
        <dbReference type="ARBA" id="ARBA00022475"/>
    </source>
</evidence>
<gene>
    <name evidence="9" type="primary">clsB</name>
    <name evidence="11" type="ORF">SAMN04489711_10846</name>
</gene>
<comment type="subcellular location">
    <subcellularLocation>
        <location evidence="9">Cell membrane</location>
        <topology evidence="9">Peripheral membrane protein</topology>
    </subcellularLocation>
</comment>
<dbReference type="GO" id="GO:0032049">
    <property type="term" value="P:cardiolipin biosynthetic process"/>
    <property type="evidence" value="ECO:0007669"/>
    <property type="project" value="InterPro"/>
</dbReference>
<evidence type="ECO:0000256" key="4">
    <source>
        <dbReference type="ARBA" id="ARBA00022737"/>
    </source>
</evidence>
<keyword evidence="2 9" id="KW-0444">Lipid biosynthesis</keyword>
<dbReference type="CDD" id="cd09110">
    <property type="entry name" value="PLDc_CLS_1"/>
    <property type="match status" value="1"/>
</dbReference>
<dbReference type="STRING" id="1177982.SAMN04489711_10846"/>
<dbReference type="SUPFAM" id="SSF56024">
    <property type="entry name" value="Phospholipase D/nuclease"/>
    <property type="match status" value="2"/>
</dbReference>
<comment type="catalytic activity">
    <reaction evidence="9">
        <text>2 a 1,2-diacyl-sn-glycero-3-phospho-(1'-sn-glycerol) = a cardiolipin + glycerol</text>
        <dbReference type="Rhea" id="RHEA:31451"/>
        <dbReference type="ChEBI" id="CHEBI:17754"/>
        <dbReference type="ChEBI" id="CHEBI:62237"/>
        <dbReference type="ChEBI" id="CHEBI:64716"/>
    </reaction>
</comment>
<evidence type="ECO:0000259" key="10">
    <source>
        <dbReference type="PROSITE" id="PS50035"/>
    </source>
</evidence>
<evidence type="ECO:0000256" key="5">
    <source>
        <dbReference type="ARBA" id="ARBA00023098"/>
    </source>
</evidence>
<dbReference type="InterPro" id="IPR025202">
    <property type="entry name" value="PLD-like_dom"/>
</dbReference>
<dbReference type="Proteomes" id="UP000199119">
    <property type="component" value="Unassembled WGS sequence"/>
</dbReference>
<feature type="active site" evidence="9">
    <location>
        <position position="314"/>
    </location>
</feature>
<name>A0A1I2EQT9_9BURK</name>
<keyword evidence="6 9" id="KW-0472">Membrane</keyword>
<evidence type="ECO:0000256" key="6">
    <source>
        <dbReference type="ARBA" id="ARBA00023136"/>
    </source>
</evidence>
<dbReference type="SMART" id="SM00155">
    <property type="entry name" value="PLDc"/>
    <property type="match status" value="2"/>
</dbReference>
<keyword evidence="5 9" id="KW-0443">Lipid metabolism</keyword>
<evidence type="ECO:0000313" key="11">
    <source>
        <dbReference type="EMBL" id="SFE95175.1"/>
    </source>
</evidence>
<dbReference type="RefSeq" id="WP_092939875.1">
    <property type="nucleotide sequence ID" value="NZ_FONX01000008.1"/>
</dbReference>
<keyword evidence="12" id="KW-1185">Reference proteome</keyword>